<gene>
    <name evidence="1" type="ORF">NDU88_003507</name>
</gene>
<name>A0AAV7SEU7_PLEWA</name>
<organism evidence="1 2">
    <name type="scientific">Pleurodeles waltl</name>
    <name type="common">Iberian ribbed newt</name>
    <dbReference type="NCBI Taxonomy" id="8319"/>
    <lineage>
        <taxon>Eukaryota</taxon>
        <taxon>Metazoa</taxon>
        <taxon>Chordata</taxon>
        <taxon>Craniata</taxon>
        <taxon>Vertebrata</taxon>
        <taxon>Euteleostomi</taxon>
        <taxon>Amphibia</taxon>
        <taxon>Batrachia</taxon>
        <taxon>Caudata</taxon>
        <taxon>Salamandroidea</taxon>
        <taxon>Salamandridae</taxon>
        <taxon>Pleurodelinae</taxon>
        <taxon>Pleurodeles</taxon>
    </lineage>
</organism>
<sequence>MWKQLGLNLEKQPVKQEYYIALRTWEEVCQLQCTSEENKDGNEIDIEKALVPAVALAAEERMAVATLALEEKKLSLAIEENKTMPAHEKSQHKMYLKTLTTSEFS</sequence>
<protein>
    <submittedName>
        <fullName evidence="1">Uncharacterized protein</fullName>
    </submittedName>
</protein>
<evidence type="ECO:0000313" key="2">
    <source>
        <dbReference type="Proteomes" id="UP001066276"/>
    </source>
</evidence>
<reference evidence="1" key="1">
    <citation type="journal article" date="2022" name="bioRxiv">
        <title>Sequencing and chromosome-scale assembly of the giantPleurodeles waltlgenome.</title>
        <authorList>
            <person name="Brown T."/>
            <person name="Elewa A."/>
            <person name="Iarovenko S."/>
            <person name="Subramanian E."/>
            <person name="Araus A.J."/>
            <person name="Petzold A."/>
            <person name="Susuki M."/>
            <person name="Suzuki K.-i.T."/>
            <person name="Hayashi T."/>
            <person name="Toyoda A."/>
            <person name="Oliveira C."/>
            <person name="Osipova E."/>
            <person name="Leigh N.D."/>
            <person name="Simon A."/>
            <person name="Yun M.H."/>
        </authorList>
    </citation>
    <scope>NUCLEOTIDE SEQUENCE</scope>
    <source>
        <strain evidence="1">20211129_DDA</strain>
        <tissue evidence="1">Liver</tissue>
    </source>
</reference>
<evidence type="ECO:0000313" key="1">
    <source>
        <dbReference type="EMBL" id="KAJ1163044.1"/>
    </source>
</evidence>
<accession>A0AAV7SEU7</accession>
<dbReference type="AlphaFoldDB" id="A0AAV7SEU7"/>
<comment type="caution">
    <text evidence="1">The sequence shown here is derived from an EMBL/GenBank/DDBJ whole genome shotgun (WGS) entry which is preliminary data.</text>
</comment>
<dbReference type="EMBL" id="JANPWB010000008">
    <property type="protein sequence ID" value="KAJ1163044.1"/>
    <property type="molecule type" value="Genomic_DNA"/>
</dbReference>
<proteinExistence type="predicted"/>
<dbReference type="Proteomes" id="UP001066276">
    <property type="component" value="Chromosome 4_2"/>
</dbReference>
<keyword evidence="2" id="KW-1185">Reference proteome</keyword>